<evidence type="ECO:0000313" key="2">
    <source>
        <dbReference type="Proteomes" id="UP000748531"/>
    </source>
</evidence>
<name>A0A8J4SUX3_9TREM</name>
<comment type="caution">
    <text evidence="1">The sequence shown here is derived from an EMBL/GenBank/DDBJ whole genome shotgun (WGS) entry which is preliminary data.</text>
</comment>
<organism evidence="1 2">
    <name type="scientific">Paragonimus heterotremus</name>
    <dbReference type="NCBI Taxonomy" id="100268"/>
    <lineage>
        <taxon>Eukaryota</taxon>
        <taxon>Metazoa</taxon>
        <taxon>Spiralia</taxon>
        <taxon>Lophotrochozoa</taxon>
        <taxon>Platyhelminthes</taxon>
        <taxon>Trematoda</taxon>
        <taxon>Digenea</taxon>
        <taxon>Plagiorchiida</taxon>
        <taxon>Troglotremata</taxon>
        <taxon>Troglotrematidae</taxon>
        <taxon>Paragonimus</taxon>
    </lineage>
</organism>
<proteinExistence type="predicted"/>
<dbReference type="AlphaFoldDB" id="A0A8J4SUX3"/>
<evidence type="ECO:0000313" key="1">
    <source>
        <dbReference type="EMBL" id="KAF5398621.1"/>
    </source>
</evidence>
<sequence>MVPTHHPEIHRWPVSSGWAAPDSAVCLCVKCTCARVCTCVRERATVLRLYARVLVAGVSGYVADRMKVNETLLTSQFLEVALWKTIHGRQIILTNIVTIYPPTLLIKPSSSVGNE</sequence>
<keyword evidence="2" id="KW-1185">Reference proteome</keyword>
<dbReference type="Proteomes" id="UP000748531">
    <property type="component" value="Unassembled WGS sequence"/>
</dbReference>
<gene>
    <name evidence="1" type="ORF">PHET_07916</name>
</gene>
<dbReference type="EMBL" id="LUCH01004806">
    <property type="protein sequence ID" value="KAF5398621.1"/>
    <property type="molecule type" value="Genomic_DNA"/>
</dbReference>
<protein>
    <submittedName>
        <fullName evidence="1">Uncharacterized protein</fullName>
    </submittedName>
</protein>
<accession>A0A8J4SUX3</accession>
<reference evidence="1" key="1">
    <citation type="submission" date="2019-05" db="EMBL/GenBank/DDBJ databases">
        <title>Annotation for the trematode Paragonimus heterotremus.</title>
        <authorList>
            <person name="Choi Y.-J."/>
        </authorList>
    </citation>
    <scope>NUCLEOTIDE SEQUENCE</scope>
    <source>
        <strain evidence="1">LC</strain>
    </source>
</reference>